<feature type="transmembrane region" description="Helical" evidence="1">
    <location>
        <begin position="45"/>
        <end position="61"/>
    </location>
</feature>
<protein>
    <submittedName>
        <fullName evidence="2">Uncharacterized protein</fullName>
    </submittedName>
</protein>
<keyword evidence="1" id="KW-0812">Transmembrane</keyword>
<dbReference type="AlphaFoldDB" id="X0ZX44"/>
<feature type="non-terminal residue" evidence="2">
    <location>
        <position position="1"/>
    </location>
</feature>
<comment type="caution">
    <text evidence="2">The sequence shown here is derived from an EMBL/GenBank/DDBJ whole genome shotgun (WGS) entry which is preliminary data.</text>
</comment>
<dbReference type="EMBL" id="BART01005198">
    <property type="protein sequence ID" value="GAG62452.1"/>
    <property type="molecule type" value="Genomic_DNA"/>
</dbReference>
<gene>
    <name evidence="2" type="ORF">S01H4_12307</name>
</gene>
<keyword evidence="1" id="KW-0472">Membrane</keyword>
<reference evidence="2" key="1">
    <citation type="journal article" date="2014" name="Front. Microbiol.">
        <title>High frequency of phylogenetically diverse reductive dehalogenase-homologous genes in deep subseafloor sedimentary metagenomes.</title>
        <authorList>
            <person name="Kawai M."/>
            <person name="Futagami T."/>
            <person name="Toyoda A."/>
            <person name="Takaki Y."/>
            <person name="Nishi S."/>
            <person name="Hori S."/>
            <person name="Arai W."/>
            <person name="Tsubouchi T."/>
            <person name="Morono Y."/>
            <person name="Uchiyama I."/>
            <person name="Ito T."/>
            <person name="Fujiyama A."/>
            <person name="Inagaki F."/>
            <person name="Takami H."/>
        </authorList>
    </citation>
    <scope>NUCLEOTIDE SEQUENCE</scope>
    <source>
        <strain evidence="2">Expedition CK06-06</strain>
    </source>
</reference>
<organism evidence="2">
    <name type="scientific">marine sediment metagenome</name>
    <dbReference type="NCBI Taxonomy" id="412755"/>
    <lineage>
        <taxon>unclassified sequences</taxon>
        <taxon>metagenomes</taxon>
        <taxon>ecological metagenomes</taxon>
    </lineage>
</organism>
<accession>X0ZX44</accession>
<keyword evidence="1" id="KW-1133">Transmembrane helix</keyword>
<feature type="transmembrane region" description="Helical" evidence="1">
    <location>
        <begin position="15"/>
        <end position="33"/>
    </location>
</feature>
<name>X0ZX44_9ZZZZ</name>
<evidence type="ECO:0000313" key="2">
    <source>
        <dbReference type="EMBL" id="GAG62452.1"/>
    </source>
</evidence>
<evidence type="ECO:0000256" key="1">
    <source>
        <dbReference type="SAM" id="Phobius"/>
    </source>
</evidence>
<sequence>FLRDGKLFVVSTQRVEFLLFYIVFIISLVRGLIVNRDIVFTLRQSAIIYYSVFYFLVPIILDNLKKILSSILSISLNILIKLSIPFSSDNLPINKKYLLSSLFL</sequence>
<proteinExistence type="predicted"/>